<feature type="signal peptide" evidence="1">
    <location>
        <begin position="1"/>
        <end position="24"/>
    </location>
</feature>
<accession>A0A518GH58</accession>
<dbReference type="RefSeq" id="WP_145086047.1">
    <property type="nucleotide sequence ID" value="NZ_CP036298.1"/>
</dbReference>
<evidence type="ECO:0000313" key="2">
    <source>
        <dbReference type="EMBL" id="QDV27914.1"/>
    </source>
</evidence>
<gene>
    <name evidence="2" type="ORF">Q31a_63070</name>
</gene>
<protein>
    <recommendedName>
        <fullName evidence="4">TIGR03000 domain-containing protein</fullName>
    </recommendedName>
</protein>
<evidence type="ECO:0008006" key="4">
    <source>
        <dbReference type="Google" id="ProtNLM"/>
    </source>
</evidence>
<name>A0A518GH58_9BACT</name>
<feature type="chain" id="PRO_5021881316" description="TIGR03000 domain-containing protein" evidence="1">
    <location>
        <begin position="25"/>
        <end position="392"/>
    </location>
</feature>
<dbReference type="KEGG" id="ahel:Q31a_63070"/>
<dbReference type="InterPro" id="IPR017460">
    <property type="entry name" value="CHP03000_planctomycetes"/>
</dbReference>
<dbReference type="EMBL" id="CP036298">
    <property type="protein sequence ID" value="QDV27914.1"/>
    <property type="molecule type" value="Genomic_DNA"/>
</dbReference>
<dbReference type="NCBIfam" id="TIGR03000">
    <property type="entry name" value="plancto_dom_1"/>
    <property type="match status" value="1"/>
</dbReference>
<evidence type="ECO:0000256" key="1">
    <source>
        <dbReference type="SAM" id="SignalP"/>
    </source>
</evidence>
<dbReference type="Proteomes" id="UP000318017">
    <property type="component" value="Chromosome"/>
</dbReference>
<keyword evidence="3" id="KW-1185">Reference proteome</keyword>
<sequence precursor="true">MKYRLVRSAAALFLGALMVGNVDAGWGSSGGLAGYGSSGGYSASYGSSGGYASSYGSSGGYASSYGSSGGYASSYGSSGGYSASYGSSGGYGSYGSSGGSSGGRVGIVRRTLEGIHDHLAAKHARHVANRAARRSYYGSSGYSARYGSSGGSSGYSSSYGSSGGYSSYGSSYSGGSSGGSVNYGSTGYSSGVSYGSTGGAYYGASNTSSYTSPLSLVSDSGLASDTVNLTVAVPSAAKIFVNGKLTTSTGSVRQFISRGLESGKSYRFEVRAEMDAADGSLLTEEKEVVVTAGSDEHVQFAFADSNSTIETAVTLNVPEGAEVTLAGSSTKASGMERTFRTDRLLPGEVWDDYQIEVKLGDQVKRQSIRLIGGDKLQLTFNFDDSADKIASR</sequence>
<dbReference type="OrthoDB" id="292627at2"/>
<organism evidence="2 3">
    <name type="scientific">Aureliella helgolandensis</name>
    <dbReference type="NCBI Taxonomy" id="2527968"/>
    <lineage>
        <taxon>Bacteria</taxon>
        <taxon>Pseudomonadati</taxon>
        <taxon>Planctomycetota</taxon>
        <taxon>Planctomycetia</taxon>
        <taxon>Pirellulales</taxon>
        <taxon>Pirellulaceae</taxon>
        <taxon>Aureliella</taxon>
    </lineage>
</organism>
<evidence type="ECO:0000313" key="3">
    <source>
        <dbReference type="Proteomes" id="UP000318017"/>
    </source>
</evidence>
<dbReference type="AlphaFoldDB" id="A0A518GH58"/>
<keyword evidence="1" id="KW-0732">Signal</keyword>
<reference evidence="2 3" key="1">
    <citation type="submission" date="2019-02" db="EMBL/GenBank/DDBJ databases">
        <title>Deep-cultivation of Planctomycetes and their phenomic and genomic characterization uncovers novel biology.</title>
        <authorList>
            <person name="Wiegand S."/>
            <person name="Jogler M."/>
            <person name="Boedeker C."/>
            <person name="Pinto D."/>
            <person name="Vollmers J."/>
            <person name="Rivas-Marin E."/>
            <person name="Kohn T."/>
            <person name="Peeters S.H."/>
            <person name="Heuer A."/>
            <person name="Rast P."/>
            <person name="Oberbeckmann S."/>
            <person name="Bunk B."/>
            <person name="Jeske O."/>
            <person name="Meyerdierks A."/>
            <person name="Storesund J.E."/>
            <person name="Kallscheuer N."/>
            <person name="Luecker S."/>
            <person name="Lage O.M."/>
            <person name="Pohl T."/>
            <person name="Merkel B.J."/>
            <person name="Hornburger P."/>
            <person name="Mueller R.-W."/>
            <person name="Bruemmer F."/>
            <person name="Labrenz M."/>
            <person name="Spormann A.M."/>
            <person name="Op den Camp H."/>
            <person name="Overmann J."/>
            <person name="Amann R."/>
            <person name="Jetten M.S.M."/>
            <person name="Mascher T."/>
            <person name="Medema M.H."/>
            <person name="Devos D.P."/>
            <person name="Kaster A.-K."/>
            <person name="Ovreas L."/>
            <person name="Rohde M."/>
            <person name="Galperin M.Y."/>
            <person name="Jogler C."/>
        </authorList>
    </citation>
    <scope>NUCLEOTIDE SEQUENCE [LARGE SCALE GENOMIC DNA]</scope>
    <source>
        <strain evidence="2 3">Q31a</strain>
    </source>
</reference>
<proteinExistence type="predicted"/>